<reference evidence="1" key="1">
    <citation type="submission" date="2020-05" db="EMBL/GenBank/DDBJ databases">
        <authorList>
            <person name="Chiriac C."/>
            <person name="Salcher M."/>
            <person name="Ghai R."/>
            <person name="Kavagutti S V."/>
        </authorList>
    </citation>
    <scope>NUCLEOTIDE SEQUENCE</scope>
</reference>
<name>A0A6J6M3N6_9ZZZZ</name>
<protein>
    <submittedName>
        <fullName evidence="1">Unannotated protein</fullName>
    </submittedName>
</protein>
<evidence type="ECO:0000313" key="1">
    <source>
        <dbReference type="EMBL" id="CAB4667345.1"/>
    </source>
</evidence>
<dbReference type="EMBL" id="CAEZWR010000096">
    <property type="protein sequence ID" value="CAB4667345.1"/>
    <property type="molecule type" value="Genomic_DNA"/>
</dbReference>
<proteinExistence type="predicted"/>
<gene>
    <name evidence="1" type="ORF">UFOPK2282_00893</name>
</gene>
<organism evidence="1">
    <name type="scientific">freshwater metagenome</name>
    <dbReference type="NCBI Taxonomy" id="449393"/>
    <lineage>
        <taxon>unclassified sequences</taxon>
        <taxon>metagenomes</taxon>
        <taxon>ecological metagenomes</taxon>
    </lineage>
</organism>
<accession>A0A6J6M3N6</accession>
<dbReference type="AlphaFoldDB" id="A0A6J6M3N6"/>
<sequence>MVTAFAVRGERNLNSALLRKHGSIDEGNWVMYQVLEDTLECTEFKYTNIVINDIAEDFNVNALNSIASKAAGNKTELFGQRNQRLDLISHLATLDVHSVRHEFTSKSQTHRTGNRDTGLFLRFVS</sequence>